<dbReference type="Proteomes" id="UP000008363">
    <property type="component" value="Unassembled WGS sequence"/>
</dbReference>
<dbReference type="InterPro" id="IPR001753">
    <property type="entry name" value="Enoyl-CoA_hydra/iso"/>
</dbReference>
<accession>K6VVM3</accession>
<keyword evidence="3" id="KW-1185">Reference proteome</keyword>
<dbReference type="InterPro" id="IPR014748">
    <property type="entry name" value="Enoyl-CoA_hydra_C"/>
</dbReference>
<dbReference type="SUPFAM" id="SSF52096">
    <property type="entry name" value="ClpP/crotonase"/>
    <property type="match status" value="1"/>
</dbReference>
<sequence>MTDTRPTDLTPRLAARLEEGSYRRIRLSVDGSIATVELSNPEHRNAVDEDMHAEIDDVFAAIHRDGAIRAVVLTGDPAGKAFCAGGNFDWLSQQAPTGEGYSEILRVGTDFVRSIMGTRQPVVSAVNGAAIGLGCTIALLADVVYAGEDTVIADPHVGIGVVAGDGGAALWPMLVGPHRAKEFLMTGDRLTGREAAAMGLINHAVPAGEVLDSAYAMARRLADGPRLAVEFTKASVNLLMRQQMEQVLTASLALEGLSFHSEDHRRMLDAMRR</sequence>
<name>K6VVM3_9ACTN</name>
<dbReference type="OrthoDB" id="9777711at2"/>
<comment type="caution">
    <text evidence="2">The sequence shown here is derived from an EMBL/GenBank/DDBJ whole genome shotgun (WGS) entry which is preliminary data.</text>
</comment>
<dbReference type="CDD" id="cd06558">
    <property type="entry name" value="crotonase-like"/>
    <property type="match status" value="1"/>
</dbReference>
<dbReference type="InterPro" id="IPR029045">
    <property type="entry name" value="ClpP/crotonase-like_dom_sf"/>
</dbReference>
<reference evidence="2 3" key="1">
    <citation type="submission" date="2012-08" db="EMBL/GenBank/DDBJ databases">
        <title>Whole genome shotgun sequence of Gordonia rhizosphera NBRC 16068.</title>
        <authorList>
            <person name="Takarada H."/>
            <person name="Isaki S."/>
            <person name="Hosoyama A."/>
            <person name="Tsuchikane K."/>
            <person name="Katsumata H."/>
            <person name="Baba S."/>
            <person name="Ohji S."/>
            <person name="Yamazaki S."/>
            <person name="Fujita N."/>
        </authorList>
    </citation>
    <scope>NUCLEOTIDE SEQUENCE [LARGE SCALE GENOMIC DNA]</scope>
    <source>
        <strain evidence="2 3">NBRC 16068</strain>
    </source>
</reference>
<dbReference type="Gene3D" id="3.90.226.10">
    <property type="entry name" value="2-enoyl-CoA Hydratase, Chain A, domain 1"/>
    <property type="match status" value="1"/>
</dbReference>
<evidence type="ECO:0000313" key="3">
    <source>
        <dbReference type="Proteomes" id="UP000008363"/>
    </source>
</evidence>
<dbReference type="eggNOG" id="COG1024">
    <property type="taxonomic scope" value="Bacteria"/>
</dbReference>
<dbReference type="GO" id="GO:0003824">
    <property type="term" value="F:catalytic activity"/>
    <property type="evidence" value="ECO:0007669"/>
    <property type="project" value="UniProtKB-ARBA"/>
</dbReference>
<proteinExistence type="inferred from homology"/>
<dbReference type="Pfam" id="PF00378">
    <property type="entry name" value="ECH_1"/>
    <property type="match status" value="1"/>
</dbReference>
<dbReference type="AlphaFoldDB" id="K6VVM3"/>
<dbReference type="EMBL" id="BAHC01000119">
    <property type="protein sequence ID" value="GAB90940.1"/>
    <property type="molecule type" value="Genomic_DNA"/>
</dbReference>
<comment type="similarity">
    <text evidence="1">Belongs to the enoyl-CoA hydratase/isomerase family.</text>
</comment>
<dbReference type="Gene3D" id="1.10.12.10">
    <property type="entry name" value="Lyase 2-enoyl-coa Hydratase, Chain A, domain 2"/>
    <property type="match status" value="1"/>
</dbReference>
<protein>
    <submittedName>
        <fullName evidence="2">Putative enoyl-CoA hydratase</fullName>
    </submittedName>
</protein>
<dbReference type="PANTHER" id="PTHR43459:SF3">
    <property type="entry name" value="ENOYL-COA HYDRATASE ECHA15 (ENOYL HYDRASE) (UNSATURATED ACYL-COA HYDRATASE) (CROTONASE)-RELATED"/>
    <property type="match status" value="1"/>
</dbReference>
<evidence type="ECO:0000313" key="2">
    <source>
        <dbReference type="EMBL" id="GAB90940.1"/>
    </source>
</evidence>
<evidence type="ECO:0000256" key="1">
    <source>
        <dbReference type="ARBA" id="ARBA00005254"/>
    </source>
</evidence>
<dbReference type="RefSeq" id="WP_006334131.1">
    <property type="nucleotide sequence ID" value="NZ_BAHC01000119.1"/>
</dbReference>
<organism evidence="2 3">
    <name type="scientific">Gordonia rhizosphera NBRC 16068</name>
    <dbReference type="NCBI Taxonomy" id="1108045"/>
    <lineage>
        <taxon>Bacteria</taxon>
        <taxon>Bacillati</taxon>
        <taxon>Actinomycetota</taxon>
        <taxon>Actinomycetes</taxon>
        <taxon>Mycobacteriales</taxon>
        <taxon>Gordoniaceae</taxon>
        <taxon>Gordonia</taxon>
    </lineage>
</organism>
<gene>
    <name evidence="2" type="ORF">GORHZ_119_00690</name>
</gene>
<dbReference type="PANTHER" id="PTHR43459">
    <property type="entry name" value="ENOYL-COA HYDRATASE"/>
    <property type="match status" value="1"/>
</dbReference>
<dbReference type="STRING" id="1108045.GORHZ_119_00690"/>